<keyword evidence="8 12" id="KW-1133">Transmembrane helix</keyword>
<evidence type="ECO:0000256" key="3">
    <source>
        <dbReference type="ARBA" id="ARBA00010593"/>
    </source>
</evidence>
<dbReference type="OrthoDB" id="2020542at2759"/>
<evidence type="ECO:0000256" key="4">
    <source>
        <dbReference type="ARBA" id="ARBA00019359"/>
    </source>
</evidence>
<keyword evidence="5" id="KW-0813">Transport</keyword>
<dbReference type="Proteomes" id="UP000228934">
    <property type="component" value="Unassembled WGS sequence"/>
</dbReference>
<dbReference type="GO" id="GO:0015379">
    <property type="term" value="F:potassium:chloride symporter activity"/>
    <property type="evidence" value="ECO:0007669"/>
    <property type="project" value="TreeGrafter"/>
</dbReference>
<dbReference type="AlphaFoldDB" id="A0A2G9RE92"/>
<evidence type="ECO:0000256" key="11">
    <source>
        <dbReference type="ARBA" id="ARBA00023228"/>
    </source>
</evidence>
<dbReference type="GO" id="GO:0006884">
    <property type="term" value="P:cell volume homeostasis"/>
    <property type="evidence" value="ECO:0007669"/>
    <property type="project" value="TreeGrafter"/>
</dbReference>
<feature type="domain" description="SLC12A transporter C-terminal" evidence="14">
    <location>
        <begin position="341"/>
        <end position="385"/>
    </location>
</feature>
<dbReference type="Pfam" id="PF03522">
    <property type="entry name" value="SLC12"/>
    <property type="match status" value="1"/>
</dbReference>
<feature type="transmembrane region" description="Helical" evidence="12">
    <location>
        <begin position="249"/>
        <end position="269"/>
    </location>
</feature>
<evidence type="ECO:0000313" key="16">
    <source>
        <dbReference type="Proteomes" id="UP000228934"/>
    </source>
</evidence>
<evidence type="ECO:0000256" key="1">
    <source>
        <dbReference type="ARBA" id="ARBA00004651"/>
    </source>
</evidence>
<evidence type="ECO:0000256" key="12">
    <source>
        <dbReference type="SAM" id="Phobius"/>
    </source>
</evidence>
<keyword evidence="9 12" id="KW-0472">Membrane</keyword>
<dbReference type="GO" id="GO:0055075">
    <property type="term" value="P:potassium ion homeostasis"/>
    <property type="evidence" value="ECO:0007669"/>
    <property type="project" value="TreeGrafter"/>
</dbReference>
<proteinExistence type="inferred from homology"/>
<accession>A0A2G9RE92</accession>
<comment type="similarity">
    <text evidence="3">Belongs to the SLC12A transporter family.</text>
</comment>
<feature type="domain" description="Amino acid permease/ SLC12A" evidence="13">
    <location>
        <begin position="86"/>
        <end position="312"/>
    </location>
</feature>
<dbReference type="FunFam" id="1.20.1740.10:FF:000013">
    <property type="entry name" value="Solute carrier family 12 member"/>
    <property type="match status" value="1"/>
</dbReference>
<dbReference type="GO" id="GO:0005765">
    <property type="term" value="C:lysosomal membrane"/>
    <property type="evidence" value="ECO:0007669"/>
    <property type="project" value="UniProtKB-SubCell"/>
</dbReference>
<evidence type="ECO:0000256" key="9">
    <source>
        <dbReference type="ARBA" id="ARBA00023136"/>
    </source>
</evidence>
<dbReference type="InterPro" id="IPR004841">
    <property type="entry name" value="AA-permease/SLC12A_dom"/>
</dbReference>
<protein>
    <recommendedName>
        <fullName evidence="4">Solute carrier family 12 member 9</fullName>
    </recommendedName>
</protein>
<evidence type="ECO:0000256" key="2">
    <source>
        <dbReference type="ARBA" id="ARBA00004656"/>
    </source>
</evidence>
<evidence type="ECO:0000256" key="6">
    <source>
        <dbReference type="ARBA" id="ARBA00022475"/>
    </source>
</evidence>
<dbReference type="InterPro" id="IPR018491">
    <property type="entry name" value="SLC12_C"/>
</dbReference>
<reference evidence="16" key="1">
    <citation type="journal article" date="2017" name="Nat. Commun.">
        <title>The North American bullfrog draft genome provides insight into hormonal regulation of long noncoding RNA.</title>
        <authorList>
            <person name="Hammond S.A."/>
            <person name="Warren R.L."/>
            <person name="Vandervalk B.P."/>
            <person name="Kucuk E."/>
            <person name="Khan H."/>
            <person name="Gibb E.A."/>
            <person name="Pandoh P."/>
            <person name="Kirk H."/>
            <person name="Zhao Y."/>
            <person name="Jones M."/>
            <person name="Mungall A.J."/>
            <person name="Coope R."/>
            <person name="Pleasance S."/>
            <person name="Moore R.A."/>
            <person name="Holt R.A."/>
            <person name="Round J.M."/>
            <person name="Ohora S."/>
            <person name="Walle B.V."/>
            <person name="Veldhoen N."/>
            <person name="Helbing C.C."/>
            <person name="Birol I."/>
        </authorList>
    </citation>
    <scope>NUCLEOTIDE SEQUENCE [LARGE SCALE GENOMIC DNA]</scope>
</reference>
<dbReference type="EMBL" id="KV946665">
    <property type="protein sequence ID" value="PIO26222.1"/>
    <property type="molecule type" value="Genomic_DNA"/>
</dbReference>
<evidence type="ECO:0000256" key="7">
    <source>
        <dbReference type="ARBA" id="ARBA00022692"/>
    </source>
</evidence>
<keyword evidence="6" id="KW-1003">Cell membrane</keyword>
<evidence type="ECO:0000313" key="15">
    <source>
        <dbReference type="EMBL" id="PIO26222.1"/>
    </source>
</evidence>
<dbReference type="Gene3D" id="1.20.1740.10">
    <property type="entry name" value="Amino acid/polyamine transporter I"/>
    <property type="match status" value="1"/>
</dbReference>
<dbReference type="GO" id="GO:0005886">
    <property type="term" value="C:plasma membrane"/>
    <property type="evidence" value="ECO:0007669"/>
    <property type="project" value="UniProtKB-SubCell"/>
</dbReference>
<evidence type="ECO:0000256" key="8">
    <source>
        <dbReference type="ARBA" id="ARBA00022989"/>
    </source>
</evidence>
<feature type="transmembrane region" description="Helical" evidence="12">
    <location>
        <begin position="275"/>
        <end position="292"/>
    </location>
</feature>
<feature type="transmembrane region" description="Helical" evidence="12">
    <location>
        <begin position="139"/>
        <end position="163"/>
    </location>
</feature>
<evidence type="ECO:0000256" key="10">
    <source>
        <dbReference type="ARBA" id="ARBA00023180"/>
    </source>
</evidence>
<keyword evidence="7 12" id="KW-0812">Transmembrane</keyword>
<name>A0A2G9RE92_AQUCT</name>
<sequence length="650" mass="71537">MSRPWKGIVTIVERVKKQRMENGDFMTDAQSPPIIRSQESPTLSYITVQPPYLVLLPGSGKCQGLEEDKRRAGVSCRSLLDAETRGGELKQPSRAIPLGTIIAVIITFFVYLVLFILAALTCDRTLLREDYGFFRPINIWPPFVLIGVYATSLSASMSTLIGASRILHALAKDDLFGILLAPAKLVSKGGNPWGAVLYTWALVQIVLLAGKLNTIAGIVTVFYLMAYAAIDLACLALEWASAPNFRPTFRLFSWHSCLLGILSCLVMMFLINPAYASGSIVLLLLLLGTIHFRSGSSSWGYISQALIFHQVRVEETTAWAGVDALPSDPVQAHYSFWLSLVDKLNVKAFVDLTLSPSVRHGTQQLLRITGLGGMKPNMLVLGFYDNSCPDDYFLQDSAFTPGLSPRDDPFGVDATSLQAHFPPVRSPETPHHVTPKEYVAMICDALKMHKNIVLARNFSSLLRPGTPGSDSAMYIDVWPLDLLRPQASAYVDVCSLFLLQMACILNMAASWRRYQLRVFLCVESRSPNGSGTSNGWLAAEVKFRELLAKLRIRASIRVVSWDRVAILRGQNCEGQGLTREPIPGEYLNAANRVVLEEGGAESAVRFLYLPRPPADSSLHECYLEELDALTVGLGPTLLIQGLTPVTCTEL</sequence>
<gene>
    <name evidence="15" type="ORF">AB205_0214290</name>
</gene>
<dbReference type="PANTHER" id="PTHR11827:SF98">
    <property type="entry name" value="SOLUTE CARRIER FAMILY 12 MEMBER 9"/>
    <property type="match status" value="1"/>
</dbReference>
<keyword evidence="16" id="KW-1185">Reference proteome</keyword>
<dbReference type="PANTHER" id="PTHR11827">
    <property type="entry name" value="SOLUTE CARRIER FAMILY 12, CATION COTRANSPORTERS"/>
    <property type="match status" value="1"/>
</dbReference>
<evidence type="ECO:0000259" key="14">
    <source>
        <dbReference type="Pfam" id="PF03522"/>
    </source>
</evidence>
<comment type="subcellular location">
    <subcellularLocation>
        <location evidence="1">Cell membrane</location>
        <topology evidence="1">Multi-pass membrane protein</topology>
    </subcellularLocation>
    <subcellularLocation>
        <location evidence="2">Lysosome membrane</location>
    </subcellularLocation>
</comment>
<feature type="transmembrane region" description="Helical" evidence="12">
    <location>
        <begin position="192"/>
        <end position="209"/>
    </location>
</feature>
<keyword evidence="10" id="KW-0325">Glycoprotein</keyword>
<evidence type="ECO:0000256" key="5">
    <source>
        <dbReference type="ARBA" id="ARBA00022448"/>
    </source>
</evidence>
<feature type="transmembrane region" description="Helical" evidence="12">
    <location>
        <begin position="215"/>
        <end position="237"/>
    </location>
</feature>
<feature type="transmembrane region" description="Helical" evidence="12">
    <location>
        <begin position="95"/>
        <end position="119"/>
    </location>
</feature>
<dbReference type="Pfam" id="PF00324">
    <property type="entry name" value="AA_permease"/>
    <property type="match status" value="1"/>
</dbReference>
<evidence type="ECO:0000259" key="13">
    <source>
        <dbReference type="Pfam" id="PF00324"/>
    </source>
</evidence>
<dbReference type="GO" id="GO:0055064">
    <property type="term" value="P:chloride ion homeostasis"/>
    <property type="evidence" value="ECO:0007669"/>
    <property type="project" value="TreeGrafter"/>
</dbReference>
<dbReference type="InterPro" id="IPR004842">
    <property type="entry name" value="SLC12A_fam"/>
</dbReference>
<keyword evidence="11" id="KW-0458">Lysosome</keyword>
<organism evidence="15 16">
    <name type="scientific">Aquarana catesbeiana</name>
    <name type="common">American bullfrog</name>
    <name type="synonym">Rana catesbeiana</name>
    <dbReference type="NCBI Taxonomy" id="8400"/>
    <lineage>
        <taxon>Eukaryota</taxon>
        <taxon>Metazoa</taxon>
        <taxon>Chordata</taxon>
        <taxon>Craniata</taxon>
        <taxon>Vertebrata</taxon>
        <taxon>Euteleostomi</taxon>
        <taxon>Amphibia</taxon>
        <taxon>Batrachia</taxon>
        <taxon>Anura</taxon>
        <taxon>Neobatrachia</taxon>
        <taxon>Ranoidea</taxon>
        <taxon>Ranidae</taxon>
        <taxon>Aquarana</taxon>
    </lineage>
</organism>